<evidence type="ECO:0000256" key="3">
    <source>
        <dbReference type="SAM" id="SignalP"/>
    </source>
</evidence>
<evidence type="ECO:0000259" key="5">
    <source>
        <dbReference type="Pfam" id="PF13629"/>
    </source>
</evidence>
<feature type="compositionally biased region" description="Low complexity" evidence="2">
    <location>
        <begin position="461"/>
        <end position="470"/>
    </location>
</feature>
<sequence length="483" mass="50917">MTSSVLQAISVALLFCGFSASAAIADPAPRQTGSAVYHAATSPAGPAQTDLTVVVNRSTPIAVGRPFARIAISQPEIADAAPTSDNRLYVRGRTIGSTNILVYDDDGDLIEIIDVRVEHDLGAIQSDIAALFPDISLDLRTVAQRLHVRGNVPDDETAAEIMQIAASYAPDAVIDALDVNSPQQVMLEVRFVEASREDVKELGIGGEVSRAGDFLFATGSELLSGGAPKSILSLLGASGGVNIDFFLEALEERGVIRTLAEPNLVARSGETASFLAGGEFPVPVAADEDTISIEFREFGVSLEFTPRILSNNKMSLEVSPEVSQLDPRNSVRLASVEIPALSVRRANTIIELADGESFAIAGLIQNTVDTTSVQTPWLGDVPVLGALFRSNRFRENETELIIIITPRLVLPTPAGTRIPDPLTNNPMPSEAERLLLGNLSHDNGPSRASVGTGTLLTPSAAAAQPVAQASRPDLGYVPGMGGE</sequence>
<comment type="caution">
    <text evidence="6">The sequence shown here is derived from an EMBL/GenBank/DDBJ whole genome shotgun (WGS) entry which is preliminary data.</text>
</comment>
<evidence type="ECO:0000313" key="6">
    <source>
        <dbReference type="EMBL" id="MCZ4298119.1"/>
    </source>
</evidence>
<dbReference type="InterPro" id="IPR001775">
    <property type="entry name" value="GspD/PilQ"/>
</dbReference>
<evidence type="ECO:0000259" key="4">
    <source>
        <dbReference type="Pfam" id="PF00263"/>
    </source>
</evidence>
<accession>A0ABT4LUR6</accession>
<feature type="domain" description="Type II/III secretion system secretin-like" evidence="4">
    <location>
        <begin position="249"/>
        <end position="409"/>
    </location>
</feature>
<keyword evidence="7" id="KW-1185">Reference proteome</keyword>
<dbReference type="PANTHER" id="PTHR30332">
    <property type="entry name" value="PROBABLE GENERAL SECRETION PATHWAY PROTEIN D"/>
    <property type="match status" value="1"/>
</dbReference>
<dbReference type="InterPro" id="IPR032789">
    <property type="entry name" value="T2SS-T3SS_pil_N"/>
</dbReference>
<comment type="similarity">
    <text evidence="1">Belongs to the bacterial secretin family.</text>
</comment>
<dbReference type="InterPro" id="IPR050810">
    <property type="entry name" value="Bact_Secretion_Sys_Channel"/>
</dbReference>
<name>A0ABT4LUR6_9PROT</name>
<dbReference type="InterPro" id="IPR004846">
    <property type="entry name" value="T2SS/T3SS_dom"/>
</dbReference>
<keyword evidence="3" id="KW-0732">Signal</keyword>
<feature type="region of interest" description="Disordered" evidence="2">
    <location>
        <begin position="461"/>
        <end position="483"/>
    </location>
</feature>
<dbReference type="RefSeq" id="WP_269402235.1">
    <property type="nucleotide sequence ID" value="NZ_JAPWGW010000002.1"/>
</dbReference>
<evidence type="ECO:0000313" key="7">
    <source>
        <dbReference type="Proteomes" id="UP001083770"/>
    </source>
</evidence>
<proteinExistence type="inferred from homology"/>
<reference evidence="6" key="1">
    <citation type="submission" date="2022-12" db="EMBL/GenBank/DDBJ databases">
        <title>Bacterial isolates from different developmental stages of Nematostella vectensis.</title>
        <authorList>
            <person name="Fraune S."/>
        </authorList>
    </citation>
    <scope>NUCLEOTIDE SEQUENCE</scope>
    <source>
        <strain evidence="6">G21632-S1</strain>
    </source>
</reference>
<gene>
    <name evidence="6" type="ORF">O4G74_08625</name>
</gene>
<dbReference type="EMBL" id="JAPWGW010000002">
    <property type="protein sequence ID" value="MCZ4298119.1"/>
    <property type="molecule type" value="Genomic_DNA"/>
</dbReference>
<dbReference type="PANTHER" id="PTHR30332:SF17">
    <property type="entry name" value="TYPE IV PILIATION SYSTEM PROTEIN DR_0774-RELATED"/>
    <property type="match status" value="1"/>
</dbReference>
<dbReference type="Pfam" id="PF13629">
    <property type="entry name" value="T2SS-T3SS_pil_N"/>
    <property type="match status" value="1"/>
</dbReference>
<evidence type="ECO:0000256" key="2">
    <source>
        <dbReference type="SAM" id="MobiDB-lite"/>
    </source>
</evidence>
<protein>
    <submittedName>
        <fullName evidence="6">Type II and III secretion system protein family protein</fullName>
    </submittedName>
</protein>
<dbReference type="PRINTS" id="PR00811">
    <property type="entry name" value="BCTERIALGSPD"/>
</dbReference>
<dbReference type="Pfam" id="PF00263">
    <property type="entry name" value="Secretin"/>
    <property type="match status" value="1"/>
</dbReference>
<dbReference type="Proteomes" id="UP001083770">
    <property type="component" value="Unassembled WGS sequence"/>
</dbReference>
<organism evidence="6 7">
    <name type="scientific">Henriciella marina</name>
    <dbReference type="NCBI Taxonomy" id="453851"/>
    <lineage>
        <taxon>Bacteria</taxon>
        <taxon>Pseudomonadati</taxon>
        <taxon>Pseudomonadota</taxon>
        <taxon>Alphaproteobacteria</taxon>
        <taxon>Hyphomonadales</taxon>
        <taxon>Hyphomonadaceae</taxon>
        <taxon>Henriciella</taxon>
    </lineage>
</organism>
<evidence type="ECO:0000256" key="1">
    <source>
        <dbReference type="RuleBase" id="RU004003"/>
    </source>
</evidence>
<feature type="signal peptide" evidence="3">
    <location>
        <begin position="1"/>
        <end position="22"/>
    </location>
</feature>
<feature type="domain" description="Pilus formation protein N-terminal" evidence="5">
    <location>
        <begin position="49"/>
        <end position="118"/>
    </location>
</feature>
<feature type="chain" id="PRO_5047491166" evidence="3">
    <location>
        <begin position="23"/>
        <end position="483"/>
    </location>
</feature>